<gene>
    <name evidence="1" type="ordered locus">Anacy_1445</name>
</gene>
<dbReference type="GO" id="GO:0008168">
    <property type="term" value="F:methyltransferase activity"/>
    <property type="evidence" value="ECO:0007669"/>
    <property type="project" value="UniProtKB-KW"/>
</dbReference>
<keyword evidence="2" id="KW-1185">Reference proteome</keyword>
<name>K9ZDY7_ANACC</name>
<organism evidence="1 2">
    <name type="scientific">Anabaena cylindrica (strain ATCC 27899 / PCC 7122)</name>
    <dbReference type="NCBI Taxonomy" id="272123"/>
    <lineage>
        <taxon>Bacteria</taxon>
        <taxon>Bacillati</taxon>
        <taxon>Cyanobacteriota</taxon>
        <taxon>Cyanophyceae</taxon>
        <taxon>Nostocales</taxon>
        <taxon>Nostocaceae</taxon>
        <taxon>Anabaena</taxon>
    </lineage>
</organism>
<dbReference type="PATRIC" id="fig|272123.3.peg.1577"/>
<dbReference type="Gene3D" id="3.40.50.150">
    <property type="entry name" value="Vaccinia Virus protein VP39"/>
    <property type="match status" value="1"/>
</dbReference>
<keyword evidence="1" id="KW-0489">Methyltransferase</keyword>
<evidence type="ECO:0000313" key="1">
    <source>
        <dbReference type="EMBL" id="AFZ56954.1"/>
    </source>
</evidence>
<dbReference type="RefSeq" id="WP_015213604.1">
    <property type="nucleotide sequence ID" value="NC_019771.1"/>
</dbReference>
<dbReference type="KEGG" id="acy:Anacy_1445"/>
<accession>K9ZDY7</accession>
<dbReference type="InterPro" id="IPR029063">
    <property type="entry name" value="SAM-dependent_MTases_sf"/>
</dbReference>
<protein>
    <submittedName>
        <fullName evidence="1">Methyltransferase type 11</fullName>
    </submittedName>
</protein>
<dbReference type="eggNOG" id="COG2227">
    <property type="taxonomic scope" value="Bacteria"/>
</dbReference>
<dbReference type="AlphaFoldDB" id="K9ZDY7"/>
<dbReference type="HOGENOM" id="CLU_713039_0_0_3"/>
<reference evidence="2" key="1">
    <citation type="journal article" date="2013" name="Proc. Natl. Acad. Sci. U.S.A.">
        <title>Improving the coverage of the cyanobacterial phylum using diversity-driven genome sequencing.</title>
        <authorList>
            <person name="Shih P.M."/>
            <person name="Wu D."/>
            <person name="Latifi A."/>
            <person name="Axen S.D."/>
            <person name="Fewer D.P."/>
            <person name="Talla E."/>
            <person name="Calteau A."/>
            <person name="Cai F."/>
            <person name="Tandeau de Marsac N."/>
            <person name="Rippka R."/>
            <person name="Herdman M."/>
            <person name="Sivonen K."/>
            <person name="Coursin T."/>
            <person name="Laurent T."/>
            <person name="Goodwin L."/>
            <person name="Nolan M."/>
            <person name="Davenport K.W."/>
            <person name="Han C.S."/>
            <person name="Rubin E.M."/>
            <person name="Eisen J.A."/>
            <person name="Woyke T."/>
            <person name="Gugger M."/>
            <person name="Kerfeld C.A."/>
        </authorList>
    </citation>
    <scope>NUCLEOTIDE SEQUENCE [LARGE SCALE GENOMIC DNA]</scope>
    <source>
        <strain evidence="2">ATCC 27899 / PCC 7122</strain>
    </source>
</reference>
<sequence>MQINKLPFFFKSHELPDNGGMPEVLPFNLYFDEELKMFRQQATESLSKILREVYLKGSLAEGSISSESGKIYVEKIINYIFSHFKFNQTSSVLEVGFGSGIILRELKKKGISDLTGIEPGNHSRVEGLEEIELIKGFFPSSRIKRRFDLIFSFGILEHIEDPLDFIGEQSNYLNENGKIIFSVPNCEACLIKGDISIFIHEHYSYFTRESITQLIEKAGLFLEDISLIEGAFIATATKINSNSTKNFIYEQILPNDLFKQINLHILRLKQLFAQYQSFELAIYTPIRAINSLYLTGYNNFRLIDDNSELYDKYLPTLSKPVESFQDILSNPPECILIFSRTFGERIKQKCLNEKSLINTLIITLNDLERHN</sequence>
<dbReference type="GO" id="GO:0032259">
    <property type="term" value="P:methylation"/>
    <property type="evidence" value="ECO:0007669"/>
    <property type="project" value="UniProtKB-KW"/>
</dbReference>
<dbReference type="OrthoDB" id="517750at2"/>
<dbReference type="SUPFAM" id="SSF53335">
    <property type="entry name" value="S-adenosyl-L-methionine-dependent methyltransferases"/>
    <property type="match status" value="1"/>
</dbReference>
<dbReference type="STRING" id="272123.Anacy_1445"/>
<proteinExistence type="predicted"/>
<evidence type="ECO:0000313" key="2">
    <source>
        <dbReference type="Proteomes" id="UP000010474"/>
    </source>
</evidence>
<dbReference type="EMBL" id="CP003659">
    <property type="protein sequence ID" value="AFZ56954.1"/>
    <property type="molecule type" value="Genomic_DNA"/>
</dbReference>
<dbReference type="Pfam" id="PF13489">
    <property type="entry name" value="Methyltransf_23"/>
    <property type="match status" value="1"/>
</dbReference>
<keyword evidence="1" id="KW-0808">Transferase</keyword>
<dbReference type="CDD" id="cd02440">
    <property type="entry name" value="AdoMet_MTases"/>
    <property type="match status" value="1"/>
</dbReference>
<dbReference type="Proteomes" id="UP000010474">
    <property type="component" value="Chromosome"/>
</dbReference>